<dbReference type="PANTHER" id="PTHR11927:SF9">
    <property type="entry name" value="L-FUCOSYLTRANSFERASE"/>
    <property type="match status" value="1"/>
</dbReference>
<reference evidence="3 4" key="1">
    <citation type="submission" date="2019-02" db="EMBL/GenBank/DDBJ databases">
        <title>Deep-cultivation of Planctomycetes and their phenomic and genomic characterization uncovers novel biology.</title>
        <authorList>
            <person name="Wiegand S."/>
            <person name="Jogler M."/>
            <person name="Boedeker C."/>
            <person name="Pinto D."/>
            <person name="Vollmers J."/>
            <person name="Rivas-Marin E."/>
            <person name="Kohn T."/>
            <person name="Peeters S.H."/>
            <person name="Heuer A."/>
            <person name="Rast P."/>
            <person name="Oberbeckmann S."/>
            <person name="Bunk B."/>
            <person name="Jeske O."/>
            <person name="Meyerdierks A."/>
            <person name="Storesund J.E."/>
            <person name="Kallscheuer N."/>
            <person name="Luecker S."/>
            <person name="Lage O.M."/>
            <person name="Pohl T."/>
            <person name="Merkel B.J."/>
            <person name="Hornburger P."/>
            <person name="Mueller R.-W."/>
            <person name="Bruemmer F."/>
            <person name="Labrenz M."/>
            <person name="Spormann A.M."/>
            <person name="Op den Camp H."/>
            <person name="Overmann J."/>
            <person name="Amann R."/>
            <person name="Jetten M.S.M."/>
            <person name="Mascher T."/>
            <person name="Medema M.H."/>
            <person name="Devos D.P."/>
            <person name="Kaster A.-K."/>
            <person name="Ovreas L."/>
            <person name="Rohde M."/>
            <person name="Galperin M.Y."/>
            <person name="Jogler C."/>
        </authorList>
    </citation>
    <scope>NUCLEOTIDE SEQUENCE [LARGE SCALE GENOMIC DNA]</scope>
    <source>
        <strain evidence="3 4">Poly24</strain>
    </source>
</reference>
<dbReference type="PANTHER" id="PTHR11927">
    <property type="entry name" value="GALACTOSIDE 2-L-FUCOSYLTRANSFERASE"/>
    <property type="match status" value="1"/>
</dbReference>
<evidence type="ECO:0000256" key="2">
    <source>
        <dbReference type="ARBA" id="ARBA00022679"/>
    </source>
</evidence>
<dbReference type="InterPro" id="IPR002516">
    <property type="entry name" value="Glyco_trans_11"/>
</dbReference>
<accession>A0A518JQ21</accession>
<keyword evidence="4" id="KW-1185">Reference proteome</keyword>
<gene>
    <name evidence="3" type="ORF">Poly24_13380</name>
</gene>
<dbReference type="RefSeq" id="WP_145092114.1">
    <property type="nucleotide sequence ID" value="NZ_CP036348.1"/>
</dbReference>
<dbReference type="CDD" id="cd11301">
    <property type="entry name" value="Fut1_Fut2_like"/>
    <property type="match status" value="1"/>
</dbReference>
<proteinExistence type="predicted"/>
<dbReference type="GO" id="GO:0016020">
    <property type="term" value="C:membrane"/>
    <property type="evidence" value="ECO:0007669"/>
    <property type="project" value="InterPro"/>
</dbReference>
<name>A0A518JQ21_9BACT</name>
<dbReference type="GO" id="GO:0005975">
    <property type="term" value="P:carbohydrate metabolic process"/>
    <property type="evidence" value="ECO:0007669"/>
    <property type="project" value="InterPro"/>
</dbReference>
<keyword evidence="2 3" id="KW-0808">Transferase</keyword>
<evidence type="ECO:0000256" key="1">
    <source>
        <dbReference type="ARBA" id="ARBA00022676"/>
    </source>
</evidence>
<dbReference type="GO" id="GO:0008107">
    <property type="term" value="F:galactoside 2-alpha-L-fucosyltransferase activity"/>
    <property type="evidence" value="ECO:0007669"/>
    <property type="project" value="InterPro"/>
</dbReference>
<evidence type="ECO:0000313" key="3">
    <source>
        <dbReference type="EMBL" id="QDV67637.1"/>
    </source>
</evidence>
<dbReference type="EMBL" id="CP036348">
    <property type="protein sequence ID" value="QDV67637.1"/>
    <property type="molecule type" value="Genomic_DNA"/>
</dbReference>
<dbReference type="Pfam" id="PF01531">
    <property type="entry name" value="Glyco_transf_11"/>
    <property type="match status" value="1"/>
</dbReference>
<protein>
    <submittedName>
        <fullName evidence="3">Glycosyl transferase family 11</fullName>
    </submittedName>
</protein>
<sequence length="310" mass="35566">MIVTRLIGGLGNQLFQYAYGAYLAKQAGVEHYIDASAFDEYQLREMTLDRFAIRALRLPDEFRHQVPARYSGASKAYSCWQSFVARAFPRQSGVFRLRREKPFGFRDKWLHSPLNLYTEGYWQGEAFFPGMKENLRDEFQLVDPVSPATAALARRMDSTQSVALHVRRGDYVSDPVNQKIFRTLGPEYYRRCLEDLRQHVANPQIFLFSNDIPWCLENLDVGIPFTPVTHNDGSTCHEDLYLISKCRHAVIANSSFSWWGAYLAAESETRRVYYPSPWFHAGTLDGAAIPCRKWIGEHQLGHPIATRCAA</sequence>
<dbReference type="Proteomes" id="UP000315082">
    <property type="component" value="Chromosome"/>
</dbReference>
<evidence type="ECO:0000313" key="4">
    <source>
        <dbReference type="Proteomes" id="UP000315082"/>
    </source>
</evidence>
<dbReference type="AlphaFoldDB" id="A0A518JQ21"/>
<organism evidence="3 4">
    <name type="scientific">Rosistilla carotiformis</name>
    <dbReference type="NCBI Taxonomy" id="2528017"/>
    <lineage>
        <taxon>Bacteria</taxon>
        <taxon>Pseudomonadati</taxon>
        <taxon>Planctomycetota</taxon>
        <taxon>Planctomycetia</taxon>
        <taxon>Pirellulales</taxon>
        <taxon>Pirellulaceae</taxon>
        <taxon>Rosistilla</taxon>
    </lineage>
</organism>
<dbReference type="OrthoDB" id="9794601at2"/>
<dbReference type="KEGG" id="rcf:Poly24_13380"/>
<keyword evidence="1" id="KW-0328">Glycosyltransferase</keyword>